<evidence type="ECO:0000313" key="1">
    <source>
        <dbReference type="EMBL" id="KAK7001038.1"/>
    </source>
</evidence>
<name>A0AAW0A4B5_9AGAR</name>
<comment type="caution">
    <text evidence="1">The sequence shown here is derived from an EMBL/GenBank/DDBJ whole genome shotgun (WGS) entry which is preliminary data.</text>
</comment>
<organism evidence="1 2">
    <name type="scientific">Favolaschia claudopus</name>
    <dbReference type="NCBI Taxonomy" id="2862362"/>
    <lineage>
        <taxon>Eukaryota</taxon>
        <taxon>Fungi</taxon>
        <taxon>Dikarya</taxon>
        <taxon>Basidiomycota</taxon>
        <taxon>Agaricomycotina</taxon>
        <taxon>Agaricomycetes</taxon>
        <taxon>Agaricomycetidae</taxon>
        <taxon>Agaricales</taxon>
        <taxon>Marasmiineae</taxon>
        <taxon>Mycenaceae</taxon>
        <taxon>Favolaschia</taxon>
    </lineage>
</organism>
<keyword evidence="2" id="KW-1185">Reference proteome</keyword>
<sequence length="69" mass="7479">INASSADGVLKDSGMVCGTPGSKAAVRRTGSYIPRPPKAFIFLFWSSFIRSRNVPERVEGDHGSDQEPQ</sequence>
<proteinExistence type="predicted"/>
<protein>
    <submittedName>
        <fullName evidence="1">Uncharacterized protein</fullName>
    </submittedName>
</protein>
<dbReference type="EMBL" id="JAWWNJ010000085">
    <property type="protein sequence ID" value="KAK7001038.1"/>
    <property type="molecule type" value="Genomic_DNA"/>
</dbReference>
<reference evidence="1 2" key="1">
    <citation type="journal article" date="2024" name="J Genomics">
        <title>Draft genome sequencing and assembly of Favolaschia claudopus CIRM-BRFM 2984 isolated from oak limbs.</title>
        <authorList>
            <person name="Navarro D."/>
            <person name="Drula E."/>
            <person name="Chaduli D."/>
            <person name="Cazenave R."/>
            <person name="Ahrendt S."/>
            <person name="Wang J."/>
            <person name="Lipzen A."/>
            <person name="Daum C."/>
            <person name="Barry K."/>
            <person name="Grigoriev I.V."/>
            <person name="Favel A."/>
            <person name="Rosso M.N."/>
            <person name="Martin F."/>
        </authorList>
    </citation>
    <scope>NUCLEOTIDE SEQUENCE [LARGE SCALE GENOMIC DNA]</scope>
    <source>
        <strain evidence="1 2">CIRM-BRFM 2984</strain>
    </source>
</reference>
<gene>
    <name evidence="1" type="ORF">R3P38DRAFT_3052369</name>
</gene>
<feature type="non-terminal residue" evidence="1">
    <location>
        <position position="1"/>
    </location>
</feature>
<accession>A0AAW0A4B5</accession>
<evidence type="ECO:0000313" key="2">
    <source>
        <dbReference type="Proteomes" id="UP001362999"/>
    </source>
</evidence>
<dbReference type="Proteomes" id="UP001362999">
    <property type="component" value="Unassembled WGS sequence"/>
</dbReference>
<dbReference type="AlphaFoldDB" id="A0AAW0A4B5"/>